<dbReference type="Gene3D" id="1.10.510.10">
    <property type="entry name" value="Transferase(Phosphotransferase) domain 1"/>
    <property type="match status" value="1"/>
</dbReference>
<gene>
    <name evidence="6" type="ORF">LWI28_010235</name>
</gene>
<evidence type="ECO:0000256" key="2">
    <source>
        <dbReference type="ARBA" id="ARBA00023242"/>
    </source>
</evidence>
<dbReference type="InterPro" id="IPR001005">
    <property type="entry name" value="SANT/Myb"/>
</dbReference>
<dbReference type="GO" id="GO:0006357">
    <property type="term" value="P:regulation of transcription by RNA polymerase II"/>
    <property type="evidence" value="ECO:0007669"/>
    <property type="project" value="TreeGrafter"/>
</dbReference>
<dbReference type="Proteomes" id="UP001064489">
    <property type="component" value="Chromosome 3"/>
</dbReference>
<feature type="domain" description="Protein kinase" evidence="4">
    <location>
        <begin position="972"/>
        <end position="1402"/>
    </location>
</feature>
<feature type="region of interest" description="Disordered" evidence="3">
    <location>
        <begin position="407"/>
        <end position="451"/>
    </location>
</feature>
<feature type="compositionally biased region" description="Basic and acidic residues" evidence="3">
    <location>
        <begin position="441"/>
        <end position="451"/>
    </location>
</feature>
<feature type="domain" description="SANT" evidence="5">
    <location>
        <begin position="39"/>
        <end position="76"/>
    </location>
</feature>
<dbReference type="InterPro" id="IPR017884">
    <property type="entry name" value="SANT_dom"/>
</dbReference>
<evidence type="ECO:0008006" key="8">
    <source>
        <dbReference type="Google" id="ProtNLM"/>
    </source>
</evidence>
<dbReference type="CDD" id="cd00167">
    <property type="entry name" value="SANT"/>
    <property type="match status" value="1"/>
</dbReference>
<dbReference type="GO" id="GO:0003677">
    <property type="term" value="F:DNA binding"/>
    <property type="evidence" value="ECO:0007669"/>
    <property type="project" value="TreeGrafter"/>
</dbReference>
<evidence type="ECO:0000313" key="7">
    <source>
        <dbReference type="Proteomes" id="UP001064489"/>
    </source>
</evidence>
<dbReference type="GO" id="GO:0005524">
    <property type="term" value="F:ATP binding"/>
    <property type="evidence" value="ECO:0007669"/>
    <property type="project" value="InterPro"/>
</dbReference>
<dbReference type="SMART" id="SM00717">
    <property type="entry name" value="SANT"/>
    <property type="match status" value="1"/>
</dbReference>
<feature type="region of interest" description="Disordered" evidence="3">
    <location>
        <begin position="273"/>
        <end position="300"/>
    </location>
</feature>
<dbReference type="GO" id="GO:0006351">
    <property type="term" value="P:DNA-templated transcription"/>
    <property type="evidence" value="ECO:0007669"/>
    <property type="project" value="InterPro"/>
</dbReference>
<dbReference type="SUPFAM" id="SSF56112">
    <property type="entry name" value="Protein kinase-like (PK-like)"/>
    <property type="match status" value="1"/>
</dbReference>
<evidence type="ECO:0000313" key="6">
    <source>
        <dbReference type="EMBL" id="KAI9185737.1"/>
    </source>
</evidence>
<comment type="caution">
    <text evidence="6">The sequence shown here is derived from an EMBL/GenBank/DDBJ whole genome shotgun (WGS) entry which is preliminary data.</text>
</comment>
<feature type="compositionally biased region" description="Basic and acidic residues" evidence="3">
    <location>
        <begin position="591"/>
        <end position="606"/>
    </location>
</feature>
<name>A0AAD5J5L4_ACENE</name>
<dbReference type="Pfam" id="PF06584">
    <property type="entry name" value="DIRP"/>
    <property type="match status" value="1"/>
</dbReference>
<comment type="subcellular location">
    <subcellularLocation>
        <location evidence="1">Nucleus</location>
    </subcellularLocation>
</comment>
<dbReference type="SUPFAM" id="SSF46689">
    <property type="entry name" value="Homeodomain-like"/>
    <property type="match status" value="1"/>
</dbReference>
<dbReference type="GO" id="GO:0005654">
    <property type="term" value="C:nucleoplasm"/>
    <property type="evidence" value="ECO:0007669"/>
    <property type="project" value="TreeGrafter"/>
</dbReference>
<dbReference type="Pfam" id="PF00069">
    <property type="entry name" value="Pkinase"/>
    <property type="match status" value="1"/>
</dbReference>
<dbReference type="Pfam" id="PF00249">
    <property type="entry name" value="Myb_DNA-binding"/>
    <property type="match status" value="1"/>
</dbReference>
<dbReference type="SMART" id="SM01135">
    <property type="entry name" value="DIRP"/>
    <property type="match status" value="1"/>
</dbReference>
<feature type="region of interest" description="Disordered" evidence="3">
    <location>
        <begin position="191"/>
        <end position="212"/>
    </location>
</feature>
<dbReference type="InterPro" id="IPR010561">
    <property type="entry name" value="LIN-9/ALY1"/>
</dbReference>
<dbReference type="PANTHER" id="PTHR21689">
    <property type="entry name" value="LIN-9"/>
    <property type="match status" value="1"/>
</dbReference>
<protein>
    <recommendedName>
        <fullName evidence="8">Always early</fullName>
    </recommendedName>
</protein>
<dbReference type="GO" id="GO:0051726">
    <property type="term" value="P:regulation of cell cycle"/>
    <property type="evidence" value="ECO:0007669"/>
    <property type="project" value="TreeGrafter"/>
</dbReference>
<dbReference type="EMBL" id="JAJSOW010000100">
    <property type="protein sequence ID" value="KAI9185737.1"/>
    <property type="molecule type" value="Genomic_DNA"/>
</dbReference>
<dbReference type="GO" id="GO:0004672">
    <property type="term" value="F:protein kinase activity"/>
    <property type="evidence" value="ECO:0007669"/>
    <property type="project" value="InterPro"/>
</dbReference>
<feature type="region of interest" description="Disordered" evidence="3">
    <location>
        <begin position="579"/>
        <end position="606"/>
    </location>
</feature>
<feature type="compositionally biased region" description="Basic and acidic residues" evidence="3">
    <location>
        <begin position="414"/>
        <end position="427"/>
    </location>
</feature>
<accession>A0AAD5J5L4</accession>
<feature type="compositionally biased region" description="Basic and acidic residues" evidence="3">
    <location>
        <begin position="1045"/>
        <end position="1054"/>
    </location>
</feature>
<dbReference type="InterPro" id="IPR033471">
    <property type="entry name" value="DIRP"/>
</dbReference>
<feature type="region of interest" description="Disordered" evidence="3">
    <location>
        <begin position="114"/>
        <end position="136"/>
    </location>
</feature>
<evidence type="ECO:0000259" key="5">
    <source>
        <dbReference type="PROSITE" id="PS51293"/>
    </source>
</evidence>
<dbReference type="InterPro" id="IPR011009">
    <property type="entry name" value="Kinase-like_dom_sf"/>
</dbReference>
<dbReference type="GO" id="GO:0017053">
    <property type="term" value="C:transcription repressor complex"/>
    <property type="evidence" value="ECO:0007669"/>
    <property type="project" value="InterPro"/>
</dbReference>
<feature type="region of interest" description="Disordered" evidence="3">
    <location>
        <begin position="1037"/>
        <end position="1056"/>
    </location>
</feature>
<keyword evidence="2" id="KW-0539">Nucleus</keyword>
<dbReference type="Gene3D" id="1.20.58.1880">
    <property type="match status" value="1"/>
</dbReference>
<dbReference type="PANTHER" id="PTHR21689:SF5">
    <property type="entry name" value="PROTEIN ALWAYS EARLY 1-RELATED"/>
    <property type="match status" value="1"/>
</dbReference>
<evidence type="ECO:0000259" key="4">
    <source>
        <dbReference type="PROSITE" id="PS50011"/>
    </source>
</evidence>
<evidence type="ECO:0000256" key="1">
    <source>
        <dbReference type="ARBA" id="ARBA00004123"/>
    </source>
</evidence>
<sequence length="1405" mass="156750">MAPTRKSRSVNKRYINEVSPVKDVIGSSRSKQKKKLSDKSGPQWSKGELQRFYEAYRSYGKDWKKVASQVRNRSVEMVEALYNMNRAYLSLPEGTASVVGLIAMMTDHYNVMEGSDSERESNDASAIPQKSQKRKRAKVQLGASKEDAFQSWSMASSGGCLSLLKRARSDGSQPRAVKKRTPRVPVSYSYKKNDRDNYIPPNRKGRRLDIDADDDDVEHEAALTLTEGLQRIGSPQVSQTPYSRTEHEKPSAVQSWEKMIPQLETAHSKLHDASVREDWSEGRIESKRPENGTYVGDTNSLMDMEGVGTVEVHRKGKTIYGKKMKVEEVRSSLSDDGAEACSGTEEGLGATKGKAAIEVSNVKNERFSQRGQKKRSKKLFFGDGNSSLDALQTLADLSLMFPDSTVESESSVQLKEDKALDMDEKSGTPEATYTSHHRDKTKLLGSKEKAHNTISEVEGKIARKSKLGRSSDIGAEAVTEVKEQLEPLNMWKRKRKPIVSKKLSNGEAFSDSLLKTLESEALAREENKISTKCKRTSQVSAQSKQWKPGRVLEGSSVNNDQKRARIDLVAATVQVTDGSQVSLPTKHQSRRKTEPKRTLSPKEAKSSENIKIQRNKVVSQQDKVFSLKEKLSCCLSSDLVRKWCTLEWFYSAIDYPWFANREFVGYLQHVGLGHIPRLTRVEWGVIRSSLGKPRRLSERFLQDEREKLNRYRESVRKHYAELRTGIGEGLPRDLPRPLSVGQRVIAIHPKTRELHDGSVLTVDHDRCRVQFDCPEIGVEFVTDIDCMPANPLDNVPEAFRRHTIAADKLPTISKEPQMSGQSNFGGPVIIASSGHLEKALTPMNTSSKQAKCEANCAILPVNSAATDFVTTHQAVYSQAKEPDIRALSGLTRALDKKKALVMELKHTNNDLLERQNGAGGFAKDSESLKKHIATASTALHHVRQRNTYPEMLLPPWLKAPANSSLVGNQAGYLDSSYVAQESGSAVVEIVKDSRLKARTMVDTAIKAMSSIKEGEDAVNGIRQTLEYTDNRQLTSDSRVQAIRSPEQDGTDKNEAQIPSELITSCVSTMLMIQTCTERQYPPSDVAQIIDSAVSSLHPCCPQNLPIYREIEMWNHSTASITTLSSRNRTHCLQKIVQSPTSTPPLVWRSSRLFHEQRRSSQGADLLQVAGSVPAGADRPSAVKSSSLCTSSHHEPQFETLSWKQRLKIAMEISHTFAYLHIGFPRPIVYSWMNPSHFLLDEHCVPKLIDFSVAQCIPEGETQIKDAICRGTLGYIAPELAKGVLDEKSDVYGFGSLLLEFLTGQRASKILVCSKTEDEDLQYISGTEDEDSEAQFHDFVMIINEDNRFIEAVDPIIVGDGLCHEIEQQLKVCKELAVKCHSDSGEDRPTMIDVAKQLRQLYLSTS</sequence>
<dbReference type="PROSITE" id="PS50011">
    <property type="entry name" value="PROTEIN_KINASE_DOM"/>
    <property type="match status" value="1"/>
</dbReference>
<reference evidence="6" key="2">
    <citation type="submission" date="2023-02" db="EMBL/GenBank/DDBJ databases">
        <authorList>
            <person name="Swenson N.G."/>
            <person name="Wegrzyn J.L."/>
            <person name="Mcevoy S.L."/>
        </authorList>
    </citation>
    <scope>NUCLEOTIDE SEQUENCE</scope>
    <source>
        <strain evidence="6">91603</strain>
        <tissue evidence="6">Leaf</tissue>
    </source>
</reference>
<keyword evidence="7" id="KW-1185">Reference proteome</keyword>
<dbReference type="PROSITE" id="PS51293">
    <property type="entry name" value="SANT"/>
    <property type="match status" value="1"/>
</dbReference>
<reference evidence="6" key="1">
    <citation type="journal article" date="2022" name="Plant J.">
        <title>Strategies of tolerance reflected in two North American maple genomes.</title>
        <authorList>
            <person name="McEvoy S.L."/>
            <person name="Sezen U.U."/>
            <person name="Trouern-Trend A."/>
            <person name="McMahon S.M."/>
            <person name="Schaberg P.G."/>
            <person name="Yang J."/>
            <person name="Wegrzyn J.L."/>
            <person name="Swenson N.G."/>
        </authorList>
    </citation>
    <scope>NUCLEOTIDE SEQUENCE</scope>
    <source>
        <strain evidence="6">91603</strain>
    </source>
</reference>
<organism evidence="6 7">
    <name type="scientific">Acer negundo</name>
    <name type="common">Box elder</name>
    <dbReference type="NCBI Taxonomy" id="4023"/>
    <lineage>
        <taxon>Eukaryota</taxon>
        <taxon>Viridiplantae</taxon>
        <taxon>Streptophyta</taxon>
        <taxon>Embryophyta</taxon>
        <taxon>Tracheophyta</taxon>
        <taxon>Spermatophyta</taxon>
        <taxon>Magnoliopsida</taxon>
        <taxon>eudicotyledons</taxon>
        <taxon>Gunneridae</taxon>
        <taxon>Pentapetalae</taxon>
        <taxon>rosids</taxon>
        <taxon>malvids</taxon>
        <taxon>Sapindales</taxon>
        <taxon>Sapindaceae</taxon>
        <taxon>Hippocastanoideae</taxon>
        <taxon>Acereae</taxon>
        <taxon>Acer</taxon>
    </lineage>
</organism>
<feature type="compositionally biased region" description="Basic and acidic residues" evidence="3">
    <location>
        <begin position="273"/>
        <end position="290"/>
    </location>
</feature>
<feature type="region of interest" description="Disordered" evidence="3">
    <location>
        <begin position="25"/>
        <end position="44"/>
    </location>
</feature>
<dbReference type="InterPro" id="IPR000719">
    <property type="entry name" value="Prot_kinase_dom"/>
</dbReference>
<proteinExistence type="predicted"/>
<dbReference type="InterPro" id="IPR009057">
    <property type="entry name" value="Homeodomain-like_sf"/>
</dbReference>
<evidence type="ECO:0000256" key="3">
    <source>
        <dbReference type="SAM" id="MobiDB-lite"/>
    </source>
</evidence>